<protein>
    <submittedName>
        <fullName evidence="5">Tetratricopeptide repeat protein</fullName>
    </submittedName>
</protein>
<dbReference type="InterPro" id="IPR019734">
    <property type="entry name" value="TPR_rpt"/>
</dbReference>
<evidence type="ECO:0000256" key="3">
    <source>
        <dbReference type="PROSITE-ProRule" id="PRU00339"/>
    </source>
</evidence>
<evidence type="ECO:0000256" key="2">
    <source>
        <dbReference type="ARBA" id="ARBA00022803"/>
    </source>
</evidence>
<dbReference type="Proteomes" id="UP000722336">
    <property type="component" value="Unassembled WGS sequence"/>
</dbReference>
<keyword evidence="4" id="KW-0732">Signal</keyword>
<keyword evidence="2 3" id="KW-0802">TPR repeat</keyword>
<proteinExistence type="predicted"/>
<feature type="signal peptide" evidence="4">
    <location>
        <begin position="1"/>
        <end position="25"/>
    </location>
</feature>
<gene>
    <name evidence="5" type="ORF">KCG44_04165</name>
</gene>
<evidence type="ECO:0000313" key="5">
    <source>
        <dbReference type="EMBL" id="MBV7255976.1"/>
    </source>
</evidence>
<keyword evidence="1" id="KW-0677">Repeat</keyword>
<dbReference type="PANTHER" id="PTHR44858:SF1">
    <property type="entry name" value="UDP-N-ACETYLGLUCOSAMINE--PEPTIDE N-ACETYLGLUCOSAMINYLTRANSFERASE SPINDLY-RELATED"/>
    <property type="match status" value="1"/>
</dbReference>
<evidence type="ECO:0000313" key="6">
    <source>
        <dbReference type="Proteomes" id="UP000722336"/>
    </source>
</evidence>
<dbReference type="Pfam" id="PF07719">
    <property type="entry name" value="TPR_2"/>
    <property type="match status" value="1"/>
</dbReference>
<dbReference type="InterPro" id="IPR050498">
    <property type="entry name" value="Ycf3"/>
</dbReference>
<dbReference type="EMBL" id="JAGSPA010000001">
    <property type="protein sequence ID" value="MBV7255976.1"/>
    <property type="molecule type" value="Genomic_DNA"/>
</dbReference>
<keyword evidence="6" id="KW-1185">Reference proteome</keyword>
<evidence type="ECO:0000256" key="1">
    <source>
        <dbReference type="ARBA" id="ARBA00022737"/>
    </source>
</evidence>
<dbReference type="PANTHER" id="PTHR44858">
    <property type="entry name" value="TETRATRICOPEPTIDE REPEAT PROTEIN 6"/>
    <property type="match status" value="1"/>
</dbReference>
<feature type="repeat" description="TPR" evidence="3">
    <location>
        <begin position="70"/>
        <end position="103"/>
    </location>
</feature>
<dbReference type="Pfam" id="PF13414">
    <property type="entry name" value="TPR_11"/>
    <property type="match status" value="1"/>
</dbReference>
<dbReference type="RefSeq" id="WP_218444389.1">
    <property type="nucleotide sequence ID" value="NZ_JAGSPA010000001.1"/>
</dbReference>
<sequence length="187" mass="20182">MAIRAIGFGAAAVMCAALATFAAQSAITVIGSSNARLCYLAAEHRQQLRGAIEACDAALTTEALSRRDRSATFVNRGIVRMQAEQFDRALQDFRSALEIDASLAEAHTNRGIAEWRKGSDKAAALASLTRGIELDTAEADVAHFYRALVNEDLGDLAAAYRDLQKAAELNPDWNAPQQELSRFKIVG</sequence>
<dbReference type="PROSITE" id="PS50005">
    <property type="entry name" value="TPR"/>
    <property type="match status" value="1"/>
</dbReference>
<organism evidence="5 6">
    <name type="scientific">Pacificimonas pallii</name>
    <dbReference type="NCBI Taxonomy" id="2827236"/>
    <lineage>
        <taxon>Bacteria</taxon>
        <taxon>Pseudomonadati</taxon>
        <taxon>Pseudomonadota</taxon>
        <taxon>Alphaproteobacteria</taxon>
        <taxon>Sphingomonadales</taxon>
        <taxon>Sphingosinicellaceae</taxon>
        <taxon>Pacificimonas</taxon>
    </lineage>
</organism>
<dbReference type="InterPro" id="IPR013105">
    <property type="entry name" value="TPR_2"/>
</dbReference>
<dbReference type="SMART" id="SM00028">
    <property type="entry name" value="TPR"/>
    <property type="match status" value="3"/>
</dbReference>
<reference evidence="5 6" key="1">
    <citation type="submission" date="2021-04" db="EMBL/GenBank/DDBJ databases">
        <authorList>
            <person name="Pira H."/>
            <person name="Risdian C."/>
            <person name="Wink J."/>
        </authorList>
    </citation>
    <scope>NUCLEOTIDE SEQUENCE [LARGE SCALE GENOMIC DNA]</scope>
    <source>
        <strain evidence="5 6">WHA3</strain>
    </source>
</reference>
<accession>A0ABS6SDI8</accession>
<name>A0ABS6SDI8_9SPHN</name>
<evidence type="ECO:0000256" key="4">
    <source>
        <dbReference type="SAM" id="SignalP"/>
    </source>
</evidence>
<comment type="caution">
    <text evidence="5">The sequence shown here is derived from an EMBL/GenBank/DDBJ whole genome shotgun (WGS) entry which is preliminary data.</text>
</comment>
<feature type="chain" id="PRO_5045876006" evidence="4">
    <location>
        <begin position="26"/>
        <end position="187"/>
    </location>
</feature>